<protein>
    <submittedName>
        <fullName evidence="5">FMN-binding protein MioC</fullName>
    </submittedName>
</protein>
<dbReference type="NCBIfam" id="NF006531">
    <property type="entry name" value="PRK09004.1"/>
    <property type="match status" value="1"/>
</dbReference>
<name>A0ABP3X4P2_9ALTE</name>
<dbReference type="PANTHER" id="PTHR19384:SF128">
    <property type="entry name" value="NADPH OXIDOREDUCTASE A"/>
    <property type="match status" value="1"/>
</dbReference>
<dbReference type="PANTHER" id="PTHR19384">
    <property type="entry name" value="NITRIC OXIDE SYNTHASE-RELATED"/>
    <property type="match status" value="1"/>
</dbReference>
<gene>
    <name evidence="5" type="primary">mioC</name>
    <name evidence="5" type="ORF">GCM10009114_35570</name>
</gene>
<dbReference type="InterPro" id="IPR008254">
    <property type="entry name" value="Flavodoxin/NO_synth"/>
</dbReference>
<evidence type="ECO:0000256" key="2">
    <source>
        <dbReference type="ARBA" id="ARBA00022630"/>
    </source>
</evidence>
<evidence type="ECO:0000313" key="6">
    <source>
        <dbReference type="Proteomes" id="UP001500359"/>
    </source>
</evidence>
<dbReference type="PROSITE" id="PS50902">
    <property type="entry name" value="FLAVODOXIN_LIKE"/>
    <property type="match status" value="1"/>
</dbReference>
<proteinExistence type="predicted"/>
<evidence type="ECO:0000313" key="5">
    <source>
        <dbReference type="EMBL" id="GAA0860003.1"/>
    </source>
</evidence>
<evidence type="ECO:0000259" key="4">
    <source>
        <dbReference type="PROSITE" id="PS50902"/>
    </source>
</evidence>
<dbReference type="RefSeq" id="WP_343862430.1">
    <property type="nucleotide sequence ID" value="NZ_BAAAFD010000017.1"/>
</dbReference>
<organism evidence="5 6">
    <name type="scientific">Aliiglaciecola litoralis</name>
    <dbReference type="NCBI Taxonomy" id="582857"/>
    <lineage>
        <taxon>Bacteria</taxon>
        <taxon>Pseudomonadati</taxon>
        <taxon>Pseudomonadota</taxon>
        <taxon>Gammaproteobacteria</taxon>
        <taxon>Alteromonadales</taxon>
        <taxon>Alteromonadaceae</taxon>
        <taxon>Aliiglaciecola</taxon>
    </lineage>
</organism>
<dbReference type="Gene3D" id="3.40.50.360">
    <property type="match status" value="1"/>
</dbReference>
<keyword evidence="6" id="KW-1185">Reference proteome</keyword>
<dbReference type="Pfam" id="PF00258">
    <property type="entry name" value="Flavodoxin_1"/>
    <property type="match status" value="1"/>
</dbReference>
<dbReference type="SUPFAM" id="SSF52218">
    <property type="entry name" value="Flavoproteins"/>
    <property type="match status" value="1"/>
</dbReference>
<reference evidence="6" key="1">
    <citation type="journal article" date="2019" name="Int. J. Syst. Evol. Microbiol.">
        <title>The Global Catalogue of Microorganisms (GCM) 10K type strain sequencing project: providing services to taxonomists for standard genome sequencing and annotation.</title>
        <authorList>
            <consortium name="The Broad Institute Genomics Platform"/>
            <consortium name="The Broad Institute Genome Sequencing Center for Infectious Disease"/>
            <person name="Wu L."/>
            <person name="Ma J."/>
        </authorList>
    </citation>
    <scope>NUCLEOTIDE SEQUENCE [LARGE SCALE GENOMIC DNA]</scope>
    <source>
        <strain evidence="6">JCM 15896</strain>
    </source>
</reference>
<evidence type="ECO:0000256" key="1">
    <source>
        <dbReference type="ARBA" id="ARBA00001917"/>
    </source>
</evidence>
<dbReference type="InterPro" id="IPR029039">
    <property type="entry name" value="Flavoprotein-like_sf"/>
</dbReference>
<keyword evidence="3" id="KW-0288">FMN</keyword>
<accession>A0ABP3X4P2</accession>
<comment type="caution">
    <text evidence="5">The sequence shown here is derived from an EMBL/GenBank/DDBJ whole genome shotgun (WGS) entry which is preliminary data.</text>
</comment>
<dbReference type="EMBL" id="BAAAFD010000017">
    <property type="protein sequence ID" value="GAA0860003.1"/>
    <property type="molecule type" value="Genomic_DNA"/>
</dbReference>
<evidence type="ECO:0000256" key="3">
    <source>
        <dbReference type="ARBA" id="ARBA00022643"/>
    </source>
</evidence>
<keyword evidence="2" id="KW-0285">Flavoprotein</keyword>
<sequence>MASYDILVGTVLGASEYVADALSETLSEQGHSVSIHLDPNVQEINPDAIWLICSSTHGAGDLPDNIQPFAKQISGMDLSHITFLVVGLGDSSYDTYCNGAMVLQNLMEKAGAKLAYQPIHIDVLHHPIPEDIAVEWLKDYLQNAV</sequence>
<dbReference type="Proteomes" id="UP001500359">
    <property type="component" value="Unassembled WGS sequence"/>
</dbReference>
<comment type="cofactor">
    <cofactor evidence="1">
        <name>FMN</name>
        <dbReference type="ChEBI" id="CHEBI:58210"/>
    </cofactor>
</comment>
<feature type="domain" description="Flavodoxin-like" evidence="4">
    <location>
        <begin position="4"/>
        <end position="141"/>
    </location>
</feature>